<dbReference type="GeneID" id="28961135"/>
<evidence type="ECO:0000313" key="2">
    <source>
        <dbReference type="Proteomes" id="UP000009097"/>
    </source>
</evidence>
<gene>
    <name evidence="1" type="ORF">FOXG_20429</name>
</gene>
<accession>A0A0J9VJF6</accession>
<dbReference type="VEuPathDB" id="FungiDB:FOXG_20429"/>
<dbReference type="EMBL" id="DS231709">
    <property type="protein sequence ID" value="KNB10911.1"/>
    <property type="molecule type" value="Genomic_DNA"/>
</dbReference>
<proteinExistence type="predicted"/>
<protein>
    <submittedName>
        <fullName evidence="1">Uncharacterized protein</fullName>
    </submittedName>
</protein>
<dbReference type="AlphaFoldDB" id="A0A0J9VJF6"/>
<dbReference type="KEGG" id="fox:FOXG_20429"/>
<reference evidence="1" key="1">
    <citation type="submission" date="2007-04" db="EMBL/GenBank/DDBJ databases">
        <authorList>
            <consortium name="The Broad Institute Genome Sequencing Platform"/>
            <person name="Birren B."/>
            <person name="Lander E."/>
            <person name="Galagan J."/>
            <person name="Nusbaum C."/>
            <person name="Devon K."/>
            <person name="Ma L.-J."/>
            <person name="Jaffe D."/>
            <person name="Butler J."/>
            <person name="Alvarez P."/>
            <person name="Gnerre S."/>
            <person name="Grabherr M."/>
            <person name="Kleber M."/>
            <person name="Mauceli E."/>
            <person name="Brockman W."/>
            <person name="MacCallum I.A."/>
            <person name="Young S."/>
            <person name="LaButti K."/>
            <person name="DeCaprio D."/>
            <person name="Crawford M."/>
            <person name="Koehrsen M."/>
            <person name="Engels R."/>
            <person name="Montgomery P."/>
            <person name="Pearson M."/>
            <person name="Howarth C."/>
            <person name="Larson L."/>
            <person name="White J."/>
            <person name="O'Leary S."/>
            <person name="Kodira C."/>
            <person name="Zeng Q."/>
            <person name="Yandava C."/>
            <person name="Alvarado L."/>
            <person name="Kistler C."/>
            <person name="Shim W.-B."/>
            <person name="Kang S."/>
            <person name="Woloshuk C."/>
        </authorList>
    </citation>
    <scope>NUCLEOTIDE SEQUENCE</scope>
    <source>
        <strain evidence="1">4287</strain>
    </source>
</reference>
<reference evidence="1" key="2">
    <citation type="journal article" date="2010" name="Nature">
        <title>Comparative genomics reveals mobile pathogenicity chromosomes in Fusarium.</title>
        <authorList>
            <person name="Ma L.J."/>
            <person name="van der Does H.C."/>
            <person name="Borkovich K.A."/>
            <person name="Coleman J.J."/>
            <person name="Daboussi M.J."/>
            <person name="Di Pietro A."/>
            <person name="Dufresne M."/>
            <person name="Freitag M."/>
            <person name="Grabherr M."/>
            <person name="Henrissat B."/>
            <person name="Houterman P.M."/>
            <person name="Kang S."/>
            <person name="Shim W.B."/>
            <person name="Woloshuk C."/>
            <person name="Xie X."/>
            <person name="Xu J.R."/>
            <person name="Antoniw J."/>
            <person name="Baker S.E."/>
            <person name="Bluhm B.H."/>
            <person name="Breakspear A."/>
            <person name="Brown D.W."/>
            <person name="Butchko R.A."/>
            <person name="Chapman S."/>
            <person name="Coulson R."/>
            <person name="Coutinho P.M."/>
            <person name="Danchin E.G."/>
            <person name="Diener A."/>
            <person name="Gale L.R."/>
            <person name="Gardiner D.M."/>
            <person name="Goff S."/>
            <person name="Hammond-Kosack K.E."/>
            <person name="Hilburn K."/>
            <person name="Hua-Van A."/>
            <person name="Jonkers W."/>
            <person name="Kazan K."/>
            <person name="Kodira C.D."/>
            <person name="Koehrsen M."/>
            <person name="Kumar L."/>
            <person name="Lee Y.H."/>
            <person name="Li L."/>
            <person name="Manners J.M."/>
            <person name="Miranda-Saavedra D."/>
            <person name="Mukherjee M."/>
            <person name="Park G."/>
            <person name="Park J."/>
            <person name="Park S.Y."/>
            <person name="Proctor R.H."/>
            <person name="Regev A."/>
            <person name="Ruiz-Roldan M.C."/>
            <person name="Sain D."/>
            <person name="Sakthikumar S."/>
            <person name="Sykes S."/>
            <person name="Schwartz D.C."/>
            <person name="Turgeon B.G."/>
            <person name="Wapinski I."/>
            <person name="Yoder O."/>
            <person name="Young S."/>
            <person name="Zeng Q."/>
            <person name="Zhou S."/>
            <person name="Galagan J."/>
            <person name="Cuomo C.A."/>
            <person name="Kistler H.C."/>
            <person name="Rep M."/>
        </authorList>
    </citation>
    <scope>NUCLEOTIDE SEQUENCE [LARGE SCALE GENOMIC DNA]</scope>
    <source>
        <strain evidence="1">4287</strain>
    </source>
</reference>
<dbReference type="RefSeq" id="XP_018248956.1">
    <property type="nucleotide sequence ID" value="XM_018400715.1"/>
</dbReference>
<evidence type="ECO:0000313" key="1">
    <source>
        <dbReference type="EMBL" id="KNB10911.1"/>
    </source>
</evidence>
<dbReference type="Proteomes" id="UP000009097">
    <property type="component" value="Unassembled WGS sequence"/>
</dbReference>
<organism evidence="1 2">
    <name type="scientific">Fusarium oxysporum f. sp. lycopersici (strain 4287 / CBS 123668 / FGSC 9935 / NRRL 34936)</name>
    <name type="common">Fusarium vascular wilt of tomato</name>
    <dbReference type="NCBI Taxonomy" id="426428"/>
    <lineage>
        <taxon>Eukaryota</taxon>
        <taxon>Fungi</taxon>
        <taxon>Dikarya</taxon>
        <taxon>Ascomycota</taxon>
        <taxon>Pezizomycotina</taxon>
        <taxon>Sordariomycetes</taxon>
        <taxon>Hypocreomycetidae</taxon>
        <taxon>Hypocreales</taxon>
        <taxon>Nectriaceae</taxon>
        <taxon>Fusarium</taxon>
        <taxon>Fusarium oxysporum species complex</taxon>
    </lineage>
</organism>
<name>A0A0J9VJF6_FUSO4</name>
<sequence>MSVEYMYGLSDVDRSKRAMLRTDFENPAISTGREVAFRMTTENGSVQLIEMMKYAKSAFIVDKLDYKSL</sequence>